<feature type="transmembrane region" description="Helical" evidence="2">
    <location>
        <begin position="383"/>
        <end position="405"/>
    </location>
</feature>
<evidence type="ECO:0000313" key="3">
    <source>
        <dbReference type="EMBL" id="MBA8807129.1"/>
    </source>
</evidence>
<feature type="transmembrane region" description="Helical" evidence="2">
    <location>
        <begin position="317"/>
        <end position="339"/>
    </location>
</feature>
<proteinExistence type="predicted"/>
<feature type="transmembrane region" description="Helical" evidence="2">
    <location>
        <begin position="458"/>
        <end position="478"/>
    </location>
</feature>
<feature type="transmembrane region" description="Helical" evidence="2">
    <location>
        <begin position="251"/>
        <end position="275"/>
    </location>
</feature>
<evidence type="ECO:0000256" key="1">
    <source>
        <dbReference type="SAM" id="MobiDB-lite"/>
    </source>
</evidence>
<feature type="compositionally biased region" description="Basic and acidic residues" evidence="1">
    <location>
        <begin position="17"/>
        <end position="28"/>
    </location>
</feature>
<feature type="transmembrane region" description="Helical" evidence="2">
    <location>
        <begin position="125"/>
        <end position="147"/>
    </location>
</feature>
<feature type="transmembrane region" description="Helical" evidence="2">
    <location>
        <begin position="351"/>
        <end position="371"/>
    </location>
</feature>
<keyword evidence="2" id="KW-0812">Transmembrane</keyword>
<gene>
    <name evidence="3" type="ORF">FHX71_001071</name>
</gene>
<keyword evidence="2" id="KW-0472">Membrane</keyword>
<protein>
    <recommendedName>
        <fullName evidence="5">DUF4153 domain-containing protein</fullName>
    </recommendedName>
</protein>
<feature type="transmembrane region" description="Helical" evidence="2">
    <location>
        <begin position="287"/>
        <end position="305"/>
    </location>
</feature>
<feature type="region of interest" description="Disordered" evidence="1">
    <location>
        <begin position="1"/>
        <end position="28"/>
    </location>
</feature>
<keyword evidence="2" id="KW-1133">Transmembrane helix</keyword>
<dbReference type="AlphaFoldDB" id="A0A7W3J6N7"/>
<dbReference type="InterPro" id="IPR047928">
    <property type="entry name" value="Perm_prefix_1"/>
</dbReference>
<reference evidence="3 4" key="1">
    <citation type="submission" date="2020-07" db="EMBL/GenBank/DDBJ databases">
        <title>Sequencing the genomes of 1000 actinobacteria strains.</title>
        <authorList>
            <person name="Klenk H.-P."/>
        </authorList>
    </citation>
    <scope>NUCLEOTIDE SEQUENCE [LARGE SCALE GENOMIC DNA]</scope>
    <source>
        <strain evidence="3 4">DSM 44121</strain>
    </source>
</reference>
<dbReference type="NCBIfam" id="NF038403">
    <property type="entry name" value="perm_prefix_1"/>
    <property type="match status" value="1"/>
</dbReference>
<feature type="transmembrane region" description="Helical" evidence="2">
    <location>
        <begin position="178"/>
        <end position="197"/>
    </location>
</feature>
<organism evidence="3 4">
    <name type="scientific">Promicromonospora sukumoe</name>
    <dbReference type="NCBI Taxonomy" id="88382"/>
    <lineage>
        <taxon>Bacteria</taxon>
        <taxon>Bacillati</taxon>
        <taxon>Actinomycetota</taxon>
        <taxon>Actinomycetes</taxon>
        <taxon>Micrococcales</taxon>
        <taxon>Promicromonosporaceae</taxon>
        <taxon>Promicromonospora</taxon>
    </lineage>
</organism>
<feature type="transmembrane region" description="Helical" evidence="2">
    <location>
        <begin position="153"/>
        <end position="171"/>
    </location>
</feature>
<dbReference type="RefSeq" id="WP_246402236.1">
    <property type="nucleotide sequence ID" value="NZ_BAAATF010000002.1"/>
</dbReference>
<dbReference type="Proteomes" id="UP000540568">
    <property type="component" value="Unassembled WGS sequence"/>
</dbReference>
<comment type="caution">
    <text evidence="3">The sequence shown here is derived from an EMBL/GenBank/DDBJ whole genome shotgun (WGS) entry which is preliminary data.</text>
</comment>
<evidence type="ECO:0000313" key="4">
    <source>
        <dbReference type="Proteomes" id="UP000540568"/>
    </source>
</evidence>
<dbReference type="EMBL" id="JACGWV010000001">
    <property type="protein sequence ID" value="MBA8807129.1"/>
    <property type="molecule type" value="Genomic_DNA"/>
</dbReference>
<accession>A0A7W3J6N7</accession>
<evidence type="ECO:0008006" key="5">
    <source>
        <dbReference type="Google" id="ProtNLM"/>
    </source>
</evidence>
<sequence length="479" mass="52327">MSDQNANDGGQPRFGRPRSEPTEPAEPAEHVVLEEQIDLWRGYVQRRRAISAADVDEMEDHLRGQVSDLTASGLEDEEAFLVAVKRMGNLDEVSREFAREHSDRLWKQLVLVPEEPGDGGRWRELAVVLALAVGAGIVLKVLLAATVGNELVLVRNGVFAVLPFLAGYFVWKRHVPWRVSALLVAITTAFALVVNLYPFEPGEFDGAGMTEFLAITHTPVVLWLLLGVVYAGGAWRSGARRMDFVRFTGELIIYLALIALGGMLLIGLTFGTLSLVGVDFGPVFADWLLPFCLPGALLVGAWLVEAKKNVVENIAPVLTRVFTPLTIVMLVAIFVVLLVNGPLTDVDRDLLILMDAILVLVLFLLLYSISARDPLAPPGIFDWMQLALVGAALAVDAVALTAMLTRIAEFGFTANKVAALGLNLVLLVHLAWAAWLATGFVRGRRSFGAIEHWQTQYLPVYAIWASIVVITFGPIFAFA</sequence>
<feature type="transmembrane region" description="Helical" evidence="2">
    <location>
        <begin position="417"/>
        <end position="437"/>
    </location>
</feature>
<keyword evidence="4" id="KW-1185">Reference proteome</keyword>
<name>A0A7W3J6N7_9MICO</name>
<feature type="transmembrane region" description="Helical" evidence="2">
    <location>
        <begin position="212"/>
        <end position="231"/>
    </location>
</feature>
<evidence type="ECO:0000256" key="2">
    <source>
        <dbReference type="SAM" id="Phobius"/>
    </source>
</evidence>